<dbReference type="Pfam" id="PF10300">
    <property type="entry name" value="Iml2-TPR_39"/>
    <property type="match status" value="1"/>
</dbReference>
<feature type="compositionally biased region" description="Polar residues" evidence="1">
    <location>
        <begin position="267"/>
        <end position="278"/>
    </location>
</feature>
<feature type="region of interest" description="Disordered" evidence="1">
    <location>
        <begin position="196"/>
        <end position="278"/>
    </location>
</feature>
<evidence type="ECO:0000313" key="3">
    <source>
        <dbReference type="Proteomes" id="UP001249851"/>
    </source>
</evidence>
<reference evidence="2" key="1">
    <citation type="journal article" date="2023" name="G3 (Bethesda)">
        <title>Whole genome assembly and annotation of the endangered Caribbean coral Acropora cervicornis.</title>
        <authorList>
            <person name="Selwyn J.D."/>
            <person name="Vollmer S.V."/>
        </authorList>
    </citation>
    <scope>NUCLEOTIDE SEQUENCE</scope>
    <source>
        <strain evidence="2">K2</strain>
    </source>
</reference>
<proteinExistence type="predicted"/>
<dbReference type="PANTHER" id="PTHR31859">
    <property type="entry name" value="TETRATRICOPEPTIDE REPEAT PROTEIN 39 FAMILY MEMBER"/>
    <property type="match status" value="1"/>
</dbReference>
<feature type="compositionally biased region" description="Acidic residues" evidence="1">
    <location>
        <begin position="247"/>
        <end position="266"/>
    </location>
</feature>
<feature type="compositionally biased region" description="Basic residues" evidence="1">
    <location>
        <begin position="202"/>
        <end position="212"/>
    </location>
</feature>
<dbReference type="PANTHER" id="PTHR31859:SF9">
    <property type="entry name" value="TETRATRICOPEPTIDE REPEAT PROTEIN 39B"/>
    <property type="match status" value="1"/>
</dbReference>
<sequence length="278" mass="31774">MYLKASLRVMARITHQQIAKEDDNGEVDTEEYMFRRLPVYKQRIAGKSIPFEKFSIHKANKYLEQNNRLFLPGLELILLWNGFKVLHHRPDLVQPMLNLVQTSLAELETSRGENVNYIDDWCLGTLLQGMSKDLVQDFYLAPFACAEVGFLYLEEGDLSQAKEYLNRARKDYENHMLQSRLHFRIHSALQEIKHVQKQAKAASKRNNKTKKYSKGDNNNSTSSFGEDSMEDSSDLERKDSSSSFETAPEDSGAEDEGNLGLVDEEGTLNQSALRETAV</sequence>
<gene>
    <name evidence="2" type="ORF">P5673_023449</name>
</gene>
<dbReference type="EMBL" id="JARQWQ010000065">
    <property type="protein sequence ID" value="KAK2555091.1"/>
    <property type="molecule type" value="Genomic_DNA"/>
</dbReference>
<name>A0AAD9UYZ7_ACRCE</name>
<evidence type="ECO:0000256" key="1">
    <source>
        <dbReference type="SAM" id="MobiDB-lite"/>
    </source>
</evidence>
<dbReference type="AlphaFoldDB" id="A0AAD9UYZ7"/>
<reference evidence="2" key="2">
    <citation type="journal article" date="2023" name="Science">
        <title>Genomic signatures of disease resistance in endangered staghorn corals.</title>
        <authorList>
            <person name="Vollmer S.V."/>
            <person name="Selwyn J.D."/>
            <person name="Despard B.A."/>
            <person name="Roesel C.L."/>
        </authorList>
    </citation>
    <scope>NUCLEOTIDE SEQUENCE</scope>
    <source>
        <strain evidence="2">K2</strain>
    </source>
</reference>
<keyword evidence="3" id="KW-1185">Reference proteome</keyword>
<dbReference type="Proteomes" id="UP001249851">
    <property type="component" value="Unassembled WGS sequence"/>
</dbReference>
<accession>A0AAD9UYZ7</accession>
<comment type="caution">
    <text evidence="2">The sequence shown here is derived from an EMBL/GenBank/DDBJ whole genome shotgun (WGS) entry which is preliminary data.</text>
</comment>
<organism evidence="2 3">
    <name type="scientific">Acropora cervicornis</name>
    <name type="common">Staghorn coral</name>
    <dbReference type="NCBI Taxonomy" id="6130"/>
    <lineage>
        <taxon>Eukaryota</taxon>
        <taxon>Metazoa</taxon>
        <taxon>Cnidaria</taxon>
        <taxon>Anthozoa</taxon>
        <taxon>Hexacorallia</taxon>
        <taxon>Scleractinia</taxon>
        <taxon>Astrocoeniina</taxon>
        <taxon>Acroporidae</taxon>
        <taxon>Acropora</taxon>
    </lineage>
</organism>
<feature type="compositionally biased region" description="Polar residues" evidence="1">
    <location>
        <begin position="215"/>
        <end position="225"/>
    </location>
</feature>
<dbReference type="InterPro" id="IPR019412">
    <property type="entry name" value="IML2/TPR_39"/>
</dbReference>
<protein>
    <submittedName>
        <fullName evidence="2">Tetratricopeptide repeat protein 39B</fullName>
    </submittedName>
</protein>
<evidence type="ECO:0000313" key="2">
    <source>
        <dbReference type="EMBL" id="KAK2555091.1"/>
    </source>
</evidence>